<evidence type="ECO:0000313" key="2">
    <source>
        <dbReference type="EMBL" id="MET3660098.1"/>
    </source>
</evidence>
<gene>
    <name evidence="2" type="ORF">ABID44_000398</name>
</gene>
<reference evidence="2 3" key="1">
    <citation type="submission" date="2024-06" db="EMBL/GenBank/DDBJ databases">
        <title>Genomic Encyclopedia of Type Strains, Phase IV (KMG-IV): sequencing the most valuable type-strain genomes for metagenomic binning, comparative biology and taxonomic classification.</title>
        <authorList>
            <person name="Goeker M."/>
        </authorList>
    </citation>
    <scope>NUCLEOTIDE SEQUENCE [LARGE SCALE GENOMIC DNA]</scope>
    <source>
        <strain evidence="2 3">DSM 19730</strain>
    </source>
</reference>
<dbReference type="Proteomes" id="UP001549143">
    <property type="component" value="Unassembled WGS sequence"/>
</dbReference>
<comment type="caution">
    <text evidence="2">The sequence shown here is derived from an EMBL/GenBank/DDBJ whole genome shotgun (WGS) entry which is preliminary data.</text>
</comment>
<evidence type="ECO:0000256" key="1">
    <source>
        <dbReference type="SAM" id="MobiDB-lite"/>
    </source>
</evidence>
<organism evidence="2 3">
    <name type="scientific">Aquamicrobium ahrensii</name>
    <dbReference type="NCBI Taxonomy" id="469551"/>
    <lineage>
        <taxon>Bacteria</taxon>
        <taxon>Pseudomonadati</taxon>
        <taxon>Pseudomonadota</taxon>
        <taxon>Alphaproteobacteria</taxon>
        <taxon>Hyphomicrobiales</taxon>
        <taxon>Phyllobacteriaceae</taxon>
        <taxon>Aquamicrobium</taxon>
    </lineage>
</organism>
<sequence length="32" mass="3426">MRFCEASGIPPSTVGETLRHLPSGDTSYESSI</sequence>
<evidence type="ECO:0000313" key="3">
    <source>
        <dbReference type="Proteomes" id="UP001549143"/>
    </source>
</evidence>
<keyword evidence="3" id="KW-1185">Reference proteome</keyword>
<dbReference type="EMBL" id="JBEPMN010000001">
    <property type="protein sequence ID" value="MET3660098.1"/>
    <property type="molecule type" value="Genomic_DNA"/>
</dbReference>
<feature type="region of interest" description="Disordered" evidence="1">
    <location>
        <begin position="1"/>
        <end position="32"/>
    </location>
</feature>
<accession>A0ABV2KJ57</accession>
<name>A0ABV2KJ57_9HYPH</name>
<protein>
    <submittedName>
        <fullName evidence="2">Uncharacterized protein</fullName>
    </submittedName>
</protein>
<proteinExistence type="predicted"/>